<keyword evidence="3" id="KW-1185">Reference proteome</keyword>
<feature type="transmembrane region" description="Helical" evidence="1">
    <location>
        <begin position="20"/>
        <end position="38"/>
    </location>
</feature>
<name>A0A944GYA4_9BACI</name>
<protein>
    <submittedName>
        <fullName evidence="2">Uncharacterized protein</fullName>
    </submittedName>
</protein>
<reference evidence="2 3" key="1">
    <citation type="journal article" date="2021" name="Microorganisms">
        <title>Bacterial Dimethylsulfoniopropionate Biosynthesis in the East China Sea.</title>
        <authorList>
            <person name="Liu J."/>
            <person name="Zhang Y."/>
            <person name="Liu J."/>
            <person name="Zhong H."/>
            <person name="Williams B.T."/>
            <person name="Zheng Y."/>
            <person name="Curson A.R.J."/>
            <person name="Sun C."/>
            <person name="Sun H."/>
            <person name="Song D."/>
            <person name="Wagner Mackenzie B."/>
            <person name="Bermejo Martinez A."/>
            <person name="Todd J.D."/>
            <person name="Zhang X.H."/>
        </authorList>
    </citation>
    <scope>NUCLEOTIDE SEQUENCE [LARGE SCALE GENOMIC DNA]</scope>
    <source>
        <strain evidence="2 3">ESS08</strain>
    </source>
</reference>
<accession>A0A944GYA4</accession>
<comment type="caution">
    <text evidence="2">The sequence shown here is derived from an EMBL/GenBank/DDBJ whole genome shotgun (WGS) entry which is preliminary data.</text>
</comment>
<gene>
    <name evidence="2" type="ORF">DYI25_19005</name>
</gene>
<sequence length="237" mass="27144">MENLIAVSKVVMAQLLSLNVYSPLLGVLIGAFITYKLTADRDRVLAANEAYKTIYGSMYIRLATIKINIELKKKELGSRNFRRLNKQCKKSKNITLIAKQVIDVSDELHKIVKTVDEDKLSAIVILRYFAVDQIKENIRLAEISDLGFNEDPASRDIRIARLQYELTLAKISFVQSILEDMKKITKNARIKDKETRTTLMFLLKTCKTAKKNGVLKMYRIEQPTELQKYDVKNLPAS</sequence>
<dbReference type="EMBL" id="QTKX01000003">
    <property type="protein sequence ID" value="MBS8266514.1"/>
    <property type="molecule type" value="Genomic_DNA"/>
</dbReference>
<evidence type="ECO:0000313" key="3">
    <source>
        <dbReference type="Proteomes" id="UP000761411"/>
    </source>
</evidence>
<keyword evidence="1" id="KW-1133">Transmembrane helix</keyword>
<proteinExistence type="predicted"/>
<evidence type="ECO:0000313" key="2">
    <source>
        <dbReference type="EMBL" id="MBS8266514.1"/>
    </source>
</evidence>
<organism evidence="2 3">
    <name type="scientific">Mesobacillus boroniphilus</name>
    <dbReference type="NCBI Taxonomy" id="308892"/>
    <lineage>
        <taxon>Bacteria</taxon>
        <taxon>Bacillati</taxon>
        <taxon>Bacillota</taxon>
        <taxon>Bacilli</taxon>
        <taxon>Bacillales</taxon>
        <taxon>Bacillaceae</taxon>
        <taxon>Mesobacillus</taxon>
    </lineage>
</organism>
<dbReference type="Proteomes" id="UP000761411">
    <property type="component" value="Unassembled WGS sequence"/>
</dbReference>
<evidence type="ECO:0000256" key="1">
    <source>
        <dbReference type="SAM" id="Phobius"/>
    </source>
</evidence>
<keyword evidence="1" id="KW-0812">Transmembrane</keyword>
<dbReference type="RefSeq" id="WP_213371880.1">
    <property type="nucleotide sequence ID" value="NZ_QTKX01000003.1"/>
</dbReference>
<keyword evidence="1" id="KW-0472">Membrane</keyword>
<dbReference type="AlphaFoldDB" id="A0A944GYA4"/>